<organism evidence="5 6">
    <name type="scientific">Candidatus Collierbacteria bacterium RIFOXYD1_FULL_46_26</name>
    <dbReference type="NCBI Taxonomy" id="1817732"/>
    <lineage>
        <taxon>Bacteria</taxon>
        <taxon>Candidatus Collieribacteriota</taxon>
    </lineage>
</organism>
<dbReference type="Pfam" id="PF01025">
    <property type="entry name" value="GrpE"/>
    <property type="match status" value="1"/>
</dbReference>
<dbReference type="GO" id="GO:0005737">
    <property type="term" value="C:cytoplasm"/>
    <property type="evidence" value="ECO:0007669"/>
    <property type="project" value="UniProtKB-SubCell"/>
</dbReference>
<sequence length="148" mass="16134">MKTKSAKSSKELTSKILHLESALARALADYANLEKRFARDSASIVQFANANLLAKLLEVRDHLGLAASHGDQSLELILSAFDKILTEEGVTIIKTHGVFDPNLMECHETAFGTKDHVISVIRPGYILNGRVLRPARVIVGNGQINSSN</sequence>
<dbReference type="GO" id="GO:0051087">
    <property type="term" value="F:protein-folding chaperone binding"/>
    <property type="evidence" value="ECO:0007669"/>
    <property type="project" value="InterPro"/>
</dbReference>
<dbReference type="SUPFAM" id="SSF58014">
    <property type="entry name" value="Coiled-coil domain of nucleotide exchange factor GrpE"/>
    <property type="match status" value="1"/>
</dbReference>
<comment type="function">
    <text evidence="3">Participates actively in the response to hyperosmotic and heat shock by preventing the aggregation of stress-denatured proteins, in association with DnaK and GrpE. It is the nucleotide exchange factor for DnaK and may function as a thermosensor. Unfolded proteins bind initially to DnaJ; upon interaction with the DnaJ-bound protein, DnaK hydrolyzes its bound ATP, resulting in the formation of a stable complex. GrpE releases ADP from DnaK; ATP binding to DnaK triggers the release of the substrate protein, thus completing the reaction cycle. Several rounds of ATP-dependent interactions between DnaJ, DnaK and GrpE are required for fully efficient folding.</text>
</comment>
<dbReference type="EMBL" id="MFAR01000032">
    <property type="protein sequence ID" value="OGD84586.1"/>
    <property type="molecule type" value="Genomic_DNA"/>
</dbReference>
<keyword evidence="2 3" id="KW-0143">Chaperone</keyword>
<comment type="subunit">
    <text evidence="3">Homodimer.</text>
</comment>
<evidence type="ECO:0000313" key="6">
    <source>
        <dbReference type="Proteomes" id="UP000177921"/>
    </source>
</evidence>
<comment type="similarity">
    <text evidence="1 3 4">Belongs to the GrpE family.</text>
</comment>
<comment type="subcellular location">
    <subcellularLocation>
        <location evidence="3">Cytoplasm</location>
    </subcellularLocation>
</comment>
<evidence type="ECO:0000256" key="3">
    <source>
        <dbReference type="HAMAP-Rule" id="MF_01151"/>
    </source>
</evidence>
<evidence type="ECO:0000313" key="5">
    <source>
        <dbReference type="EMBL" id="OGD84586.1"/>
    </source>
</evidence>
<evidence type="ECO:0000256" key="2">
    <source>
        <dbReference type="ARBA" id="ARBA00023186"/>
    </source>
</evidence>
<dbReference type="Gene3D" id="2.30.22.10">
    <property type="entry name" value="Head domain of nucleotide exchange factor GrpE"/>
    <property type="match status" value="1"/>
</dbReference>
<dbReference type="GO" id="GO:0051082">
    <property type="term" value="F:unfolded protein binding"/>
    <property type="evidence" value="ECO:0007669"/>
    <property type="project" value="TreeGrafter"/>
</dbReference>
<comment type="caution">
    <text evidence="5">The sequence shown here is derived from an EMBL/GenBank/DDBJ whole genome shotgun (WGS) entry which is preliminary data.</text>
</comment>
<dbReference type="PANTHER" id="PTHR21237">
    <property type="entry name" value="GRPE PROTEIN"/>
    <property type="match status" value="1"/>
</dbReference>
<dbReference type="CDD" id="cd00446">
    <property type="entry name" value="GrpE"/>
    <property type="match status" value="1"/>
</dbReference>
<dbReference type="Proteomes" id="UP000177921">
    <property type="component" value="Unassembled WGS sequence"/>
</dbReference>
<name>A0A1F5FY84_9BACT</name>
<dbReference type="GO" id="GO:0006457">
    <property type="term" value="P:protein folding"/>
    <property type="evidence" value="ECO:0007669"/>
    <property type="project" value="InterPro"/>
</dbReference>
<dbReference type="InterPro" id="IPR009012">
    <property type="entry name" value="GrpE_head"/>
</dbReference>
<dbReference type="HAMAP" id="MF_01151">
    <property type="entry name" value="GrpE"/>
    <property type="match status" value="1"/>
</dbReference>
<evidence type="ECO:0000256" key="4">
    <source>
        <dbReference type="RuleBase" id="RU004478"/>
    </source>
</evidence>
<dbReference type="GO" id="GO:0000774">
    <property type="term" value="F:adenyl-nucleotide exchange factor activity"/>
    <property type="evidence" value="ECO:0007669"/>
    <property type="project" value="InterPro"/>
</dbReference>
<dbReference type="SUPFAM" id="SSF51064">
    <property type="entry name" value="Head domain of nucleotide exchange factor GrpE"/>
    <property type="match status" value="1"/>
</dbReference>
<protein>
    <recommendedName>
        <fullName evidence="3">Protein GrpE</fullName>
    </recommendedName>
    <alternativeName>
        <fullName evidence="3">HSP-70 cofactor</fullName>
    </alternativeName>
</protein>
<dbReference type="AlphaFoldDB" id="A0A1F5FY84"/>
<dbReference type="GO" id="GO:0042803">
    <property type="term" value="F:protein homodimerization activity"/>
    <property type="evidence" value="ECO:0007669"/>
    <property type="project" value="InterPro"/>
</dbReference>
<keyword evidence="3" id="KW-0346">Stress response</keyword>
<proteinExistence type="inferred from homology"/>
<dbReference type="Gene3D" id="3.90.20.20">
    <property type="match status" value="1"/>
</dbReference>
<dbReference type="InterPro" id="IPR013805">
    <property type="entry name" value="GrpE_CC"/>
</dbReference>
<reference evidence="5 6" key="1">
    <citation type="journal article" date="2016" name="Nat. Commun.">
        <title>Thousands of microbial genomes shed light on interconnected biogeochemical processes in an aquifer system.</title>
        <authorList>
            <person name="Anantharaman K."/>
            <person name="Brown C.T."/>
            <person name="Hug L.A."/>
            <person name="Sharon I."/>
            <person name="Castelle C.J."/>
            <person name="Probst A.J."/>
            <person name="Thomas B.C."/>
            <person name="Singh A."/>
            <person name="Wilkins M.J."/>
            <person name="Karaoz U."/>
            <person name="Brodie E.L."/>
            <person name="Williams K.H."/>
            <person name="Hubbard S.S."/>
            <person name="Banfield J.F."/>
        </authorList>
    </citation>
    <scope>NUCLEOTIDE SEQUENCE [LARGE SCALE GENOMIC DNA]</scope>
</reference>
<evidence type="ECO:0000256" key="1">
    <source>
        <dbReference type="ARBA" id="ARBA00009054"/>
    </source>
</evidence>
<accession>A0A1F5FY84</accession>
<gene>
    <name evidence="3" type="primary">grpE</name>
    <name evidence="5" type="ORF">A2618_00620</name>
</gene>
<dbReference type="PRINTS" id="PR00773">
    <property type="entry name" value="GRPEPROTEIN"/>
</dbReference>
<dbReference type="InterPro" id="IPR000740">
    <property type="entry name" value="GrpE"/>
</dbReference>
<dbReference type="PANTHER" id="PTHR21237:SF23">
    <property type="entry name" value="GRPE PROTEIN HOMOLOG, MITOCHONDRIAL"/>
    <property type="match status" value="1"/>
</dbReference>
<keyword evidence="3" id="KW-0963">Cytoplasm</keyword>